<accession>A0ACB8V0Z3</accession>
<organism evidence="1">
    <name type="scientific">Ophidiomyces ophidiicola</name>
    <dbReference type="NCBI Taxonomy" id="1387563"/>
    <lineage>
        <taxon>Eukaryota</taxon>
        <taxon>Fungi</taxon>
        <taxon>Dikarya</taxon>
        <taxon>Ascomycota</taxon>
        <taxon>Pezizomycotina</taxon>
        <taxon>Eurotiomycetes</taxon>
        <taxon>Eurotiomycetidae</taxon>
        <taxon>Onygenales</taxon>
        <taxon>Onygenaceae</taxon>
        <taxon>Ophidiomyces</taxon>
    </lineage>
</organism>
<dbReference type="EMBL" id="JALBCA010000019">
    <property type="protein sequence ID" value="KAI2390169.1"/>
    <property type="molecule type" value="Genomic_DNA"/>
</dbReference>
<protein>
    <submittedName>
        <fullName evidence="1">Uncharacterized protein</fullName>
    </submittedName>
</protein>
<sequence length="230" mass="25560">MGKRKRGSKNRPLTHEEIWDDSALIESWEAAAEEYKLYRGIQAKGESLEDALRDHEANEAEKAAEGATGAGPAATTQNGGVNAHHSQEVALDGQSLESMREDEEPPPTIQVRGCHMLEHFTPFSGCFPPVAHSIFCLMHVKIAFAHGGPQQEPMPKRLRKERAQEGTEQTEPSQMPSLFTRIPREVLGTADGLNGQEDEGLKNLMTAWYFAGYYTGLYEGQRRARTPQQD</sequence>
<name>A0ACB8V0Z3_9EURO</name>
<evidence type="ECO:0000313" key="1">
    <source>
        <dbReference type="EMBL" id="KAI2390169.1"/>
    </source>
</evidence>
<reference evidence="1" key="1">
    <citation type="journal article" date="2022" name="bioRxiv">
        <title>Population genetic analysis of Ophidiomyces ophidiicola, the causative agent of snake fungal disease, indicates recent introductions to the USA.</title>
        <authorList>
            <person name="Ladner J.T."/>
            <person name="Palmer J.M."/>
            <person name="Ettinger C.L."/>
            <person name="Stajich J.E."/>
            <person name="Farrell T.M."/>
            <person name="Glorioso B.M."/>
            <person name="Lawson B."/>
            <person name="Price S.J."/>
            <person name="Stengle A.G."/>
            <person name="Grear D.A."/>
            <person name="Lorch J.M."/>
        </authorList>
    </citation>
    <scope>NUCLEOTIDE SEQUENCE</scope>
    <source>
        <strain evidence="1">NWHC 24266-5</strain>
    </source>
</reference>
<comment type="caution">
    <text evidence="1">The sequence shown here is derived from an EMBL/GenBank/DDBJ whole genome shotgun (WGS) entry which is preliminary data.</text>
</comment>
<proteinExistence type="predicted"/>
<gene>
    <name evidence="1" type="ORF">LOY88_001769</name>
</gene>